<dbReference type="GeneID" id="33553728"/>
<evidence type="ECO:0000313" key="3">
    <source>
        <dbReference type="EMBL" id="ORX40597.1"/>
    </source>
</evidence>
<keyword evidence="4" id="KW-1185">Reference proteome</keyword>
<comment type="similarity">
    <text evidence="1">Belongs to the CutC family.</text>
</comment>
<organism evidence="3 4">
    <name type="scientific">Kockovaella imperatae</name>
    <dbReference type="NCBI Taxonomy" id="4999"/>
    <lineage>
        <taxon>Eukaryota</taxon>
        <taxon>Fungi</taxon>
        <taxon>Dikarya</taxon>
        <taxon>Basidiomycota</taxon>
        <taxon>Agaricomycotina</taxon>
        <taxon>Tremellomycetes</taxon>
        <taxon>Tremellales</taxon>
        <taxon>Cuniculitremaceae</taxon>
        <taxon>Kockovaella</taxon>
    </lineage>
</organism>
<accession>A0A1Y1USI2</accession>
<reference evidence="3 4" key="1">
    <citation type="submission" date="2017-03" db="EMBL/GenBank/DDBJ databases">
        <title>Widespread Adenine N6-methylation of Active Genes in Fungi.</title>
        <authorList>
            <consortium name="DOE Joint Genome Institute"/>
            <person name="Mondo S.J."/>
            <person name="Dannebaum R.O."/>
            <person name="Kuo R.C."/>
            <person name="Louie K.B."/>
            <person name="Bewick A.J."/>
            <person name="Labutti K."/>
            <person name="Haridas S."/>
            <person name="Kuo A."/>
            <person name="Salamov A."/>
            <person name="Ahrendt S.R."/>
            <person name="Lau R."/>
            <person name="Bowen B.P."/>
            <person name="Lipzen A."/>
            <person name="Sullivan W."/>
            <person name="Andreopoulos W.B."/>
            <person name="Clum A."/>
            <person name="Lindquist E."/>
            <person name="Daum C."/>
            <person name="Northen T.R."/>
            <person name="Ramamoorthy G."/>
            <person name="Schmitz R.J."/>
            <person name="Gryganskyi A."/>
            <person name="Culley D."/>
            <person name="Magnuson J."/>
            <person name="James T.Y."/>
            <person name="O'Malley M.A."/>
            <person name="Stajich J.E."/>
            <person name="Spatafora J.W."/>
            <person name="Visel A."/>
            <person name="Grigoriev I.V."/>
        </authorList>
    </citation>
    <scope>NUCLEOTIDE SEQUENCE [LARGE SCALE GENOMIC DNA]</scope>
    <source>
        <strain evidence="3 4">NRRL Y-17943</strain>
    </source>
</reference>
<dbReference type="Proteomes" id="UP000193218">
    <property type="component" value="Unassembled WGS sequence"/>
</dbReference>
<name>A0A1Y1USI2_9TREE</name>
<dbReference type="GO" id="GO:0005507">
    <property type="term" value="F:copper ion binding"/>
    <property type="evidence" value="ECO:0007669"/>
    <property type="project" value="TreeGrafter"/>
</dbReference>
<dbReference type="AlphaFoldDB" id="A0A1Y1USI2"/>
<dbReference type="PANTHER" id="PTHR12598">
    <property type="entry name" value="COPPER HOMEOSTASIS PROTEIN CUTC"/>
    <property type="match status" value="1"/>
</dbReference>
<dbReference type="SUPFAM" id="SSF110395">
    <property type="entry name" value="CutC-like"/>
    <property type="match status" value="1"/>
</dbReference>
<evidence type="ECO:0000256" key="1">
    <source>
        <dbReference type="ARBA" id="ARBA00007768"/>
    </source>
</evidence>
<dbReference type="InterPro" id="IPR036822">
    <property type="entry name" value="CutC-like_dom_sf"/>
</dbReference>
<dbReference type="PANTHER" id="PTHR12598:SF0">
    <property type="entry name" value="COPPER HOMEOSTASIS PROTEIN CUTC HOMOLOG"/>
    <property type="match status" value="1"/>
</dbReference>
<proteinExistence type="inferred from homology"/>
<dbReference type="OrthoDB" id="7392499at2759"/>
<sequence>MLDAHDLEREAYRPFFFRIAHIVNQGQNRIELCGSLVYGGGLTPTIGLVRQIKNIIESSRIMVMVRPRTGSFIYTPEEINTMIEDIKAFKAEGVRGVVFGCLTEDGAIDEKVTKQLVAAARPLDVTFHRAFDISTGLDTLQRIGGITRLLTSGHGKTVMDGAVELSGLISHSSSVNGPIICPASGINNETVLRLHKAVPGLKEVHLTGSGIIPYPKDSRSIMAQDLGFGAGEWHLDPVKIERVWDIVKDW</sequence>
<dbReference type="EMBL" id="NBSH01000001">
    <property type="protein sequence ID" value="ORX40597.1"/>
    <property type="molecule type" value="Genomic_DNA"/>
</dbReference>
<gene>
    <name evidence="3" type="ORF">BD324DRAFT_10556</name>
</gene>
<dbReference type="Pfam" id="PF03932">
    <property type="entry name" value="CutC"/>
    <property type="match status" value="1"/>
</dbReference>
<comment type="caution">
    <text evidence="3">The sequence shown here is derived from an EMBL/GenBank/DDBJ whole genome shotgun (WGS) entry which is preliminary data.</text>
</comment>
<dbReference type="Gene3D" id="3.20.20.380">
    <property type="entry name" value="Copper homeostasis (CutC) domain"/>
    <property type="match status" value="1"/>
</dbReference>
<evidence type="ECO:0000256" key="2">
    <source>
        <dbReference type="ARBA" id="ARBA00019014"/>
    </source>
</evidence>
<dbReference type="STRING" id="4999.A0A1Y1USI2"/>
<protein>
    <recommendedName>
        <fullName evidence="2">Copper homeostasis protein cutC homolog</fullName>
    </recommendedName>
</protein>
<evidence type="ECO:0000313" key="4">
    <source>
        <dbReference type="Proteomes" id="UP000193218"/>
    </source>
</evidence>
<dbReference type="InterPro" id="IPR005627">
    <property type="entry name" value="CutC-like"/>
</dbReference>
<dbReference type="InParanoid" id="A0A1Y1USI2"/>
<dbReference type="RefSeq" id="XP_021874276.1">
    <property type="nucleotide sequence ID" value="XM_022011920.1"/>
</dbReference>